<evidence type="ECO:0000256" key="1">
    <source>
        <dbReference type="SAM" id="SignalP"/>
    </source>
</evidence>
<sequence length="111" mass="12670">MKPYLRPIFLLFLILLDQSISASAINVSAQIKKITEVLNKSPRIKISAETMKLKKRLEKVKELVGECKDRPPQEICPKIKNAYQQNCPNAAYEAVCPIVKQVYQICCRKHA</sequence>
<keyword evidence="3" id="KW-1185">Reference proteome</keyword>
<feature type="signal peptide" evidence="1">
    <location>
        <begin position="1"/>
        <end position="24"/>
    </location>
</feature>
<keyword evidence="1" id="KW-0732">Signal</keyword>
<accession>A0A445LIW3</accession>
<evidence type="ECO:0000313" key="2">
    <source>
        <dbReference type="EMBL" id="RZC23127.1"/>
    </source>
</evidence>
<gene>
    <name evidence="2" type="ORF">D0Y65_002803</name>
</gene>
<proteinExistence type="predicted"/>
<feature type="chain" id="PRO_5019166011" evidence="1">
    <location>
        <begin position="25"/>
        <end position="111"/>
    </location>
</feature>
<comment type="caution">
    <text evidence="2">The sequence shown here is derived from an EMBL/GenBank/DDBJ whole genome shotgun (WGS) entry which is preliminary data.</text>
</comment>
<protein>
    <submittedName>
        <fullName evidence="2">Uncharacterized protein</fullName>
    </submittedName>
</protein>
<dbReference type="Proteomes" id="UP000289340">
    <property type="component" value="Chromosome 2"/>
</dbReference>
<reference evidence="2 3" key="1">
    <citation type="submission" date="2018-09" db="EMBL/GenBank/DDBJ databases">
        <title>A high-quality reference genome of wild soybean provides a powerful tool to mine soybean genomes.</title>
        <authorList>
            <person name="Xie M."/>
            <person name="Chung C.Y.L."/>
            <person name="Li M.-W."/>
            <person name="Wong F.-L."/>
            <person name="Chan T.-F."/>
            <person name="Lam H.-M."/>
        </authorList>
    </citation>
    <scope>NUCLEOTIDE SEQUENCE [LARGE SCALE GENOMIC DNA]</scope>
    <source>
        <strain evidence="3">cv. W05</strain>
        <tissue evidence="2">Hypocotyl of etiolated seedlings</tissue>
    </source>
</reference>
<dbReference type="EMBL" id="QZWG01000002">
    <property type="protein sequence ID" value="RZC23127.1"/>
    <property type="molecule type" value="Genomic_DNA"/>
</dbReference>
<organism evidence="2 3">
    <name type="scientific">Glycine soja</name>
    <name type="common">Wild soybean</name>
    <dbReference type="NCBI Taxonomy" id="3848"/>
    <lineage>
        <taxon>Eukaryota</taxon>
        <taxon>Viridiplantae</taxon>
        <taxon>Streptophyta</taxon>
        <taxon>Embryophyta</taxon>
        <taxon>Tracheophyta</taxon>
        <taxon>Spermatophyta</taxon>
        <taxon>Magnoliopsida</taxon>
        <taxon>eudicotyledons</taxon>
        <taxon>Gunneridae</taxon>
        <taxon>Pentapetalae</taxon>
        <taxon>rosids</taxon>
        <taxon>fabids</taxon>
        <taxon>Fabales</taxon>
        <taxon>Fabaceae</taxon>
        <taxon>Papilionoideae</taxon>
        <taxon>50 kb inversion clade</taxon>
        <taxon>NPAAA clade</taxon>
        <taxon>indigoferoid/millettioid clade</taxon>
        <taxon>Phaseoleae</taxon>
        <taxon>Glycine</taxon>
        <taxon>Glycine subgen. Soja</taxon>
    </lineage>
</organism>
<name>A0A445LIW3_GLYSO</name>
<dbReference type="AlphaFoldDB" id="A0A445LIW3"/>
<evidence type="ECO:0000313" key="3">
    <source>
        <dbReference type="Proteomes" id="UP000289340"/>
    </source>
</evidence>